<name>A0A2S6NND6_RHOGL</name>
<dbReference type="InterPro" id="IPR018841">
    <property type="entry name" value="DUF2442"/>
</dbReference>
<comment type="caution">
    <text evidence="1">The sequence shown here is derived from an EMBL/GenBank/DDBJ whole genome shotgun (WGS) entry which is preliminary data.</text>
</comment>
<dbReference type="OrthoDB" id="337884at2"/>
<evidence type="ECO:0000313" key="2">
    <source>
        <dbReference type="Proteomes" id="UP000239724"/>
    </source>
</evidence>
<organism evidence="1 2">
    <name type="scientific">Rhodopila globiformis</name>
    <name type="common">Rhodopseudomonas globiformis</name>
    <dbReference type="NCBI Taxonomy" id="1071"/>
    <lineage>
        <taxon>Bacteria</taxon>
        <taxon>Pseudomonadati</taxon>
        <taxon>Pseudomonadota</taxon>
        <taxon>Alphaproteobacteria</taxon>
        <taxon>Acetobacterales</taxon>
        <taxon>Acetobacteraceae</taxon>
        <taxon>Rhodopila</taxon>
    </lineage>
</organism>
<accession>A0A2S6NND6</accession>
<dbReference type="Gene3D" id="3.30.2020.40">
    <property type="entry name" value="Uncharacterised protein PF10387, DUF2442"/>
    <property type="match status" value="1"/>
</dbReference>
<dbReference type="RefSeq" id="WP_104517271.1">
    <property type="nucleotide sequence ID" value="NZ_NHRY01000041.1"/>
</dbReference>
<sequence>MRSSARAEGADIRVRDVRVSEDELSVALMDGRTITVPLAWYPRLEAATAAQRSHWEVAGAGYGIHWPDLDEDLRTEGLLAGARAPAGSAAWRSPR</sequence>
<keyword evidence="2" id="KW-1185">Reference proteome</keyword>
<dbReference type="AlphaFoldDB" id="A0A2S6NND6"/>
<gene>
    <name evidence="1" type="ORF">CCS01_02545</name>
</gene>
<dbReference type="EMBL" id="NHRY01000041">
    <property type="protein sequence ID" value="PPQ38324.1"/>
    <property type="molecule type" value="Genomic_DNA"/>
</dbReference>
<reference evidence="1 2" key="1">
    <citation type="journal article" date="2018" name="Arch. Microbiol.">
        <title>New insights into the metabolic potential of the phototrophic purple bacterium Rhodopila globiformis DSM 161(T) from its draft genome sequence and evidence for a vanadium-dependent nitrogenase.</title>
        <authorList>
            <person name="Imhoff J.F."/>
            <person name="Rahn T."/>
            <person name="Kunzel S."/>
            <person name="Neulinger S.C."/>
        </authorList>
    </citation>
    <scope>NUCLEOTIDE SEQUENCE [LARGE SCALE GENOMIC DNA]</scope>
    <source>
        <strain evidence="1 2">DSM 161</strain>
    </source>
</reference>
<evidence type="ECO:0000313" key="1">
    <source>
        <dbReference type="EMBL" id="PPQ38324.1"/>
    </source>
</evidence>
<proteinExistence type="predicted"/>
<protein>
    <recommendedName>
        <fullName evidence="3">DUF2442 domain-containing protein</fullName>
    </recommendedName>
</protein>
<evidence type="ECO:0008006" key="3">
    <source>
        <dbReference type="Google" id="ProtNLM"/>
    </source>
</evidence>
<dbReference type="Pfam" id="PF10387">
    <property type="entry name" value="DUF2442"/>
    <property type="match status" value="1"/>
</dbReference>
<dbReference type="Proteomes" id="UP000239724">
    <property type="component" value="Unassembled WGS sequence"/>
</dbReference>